<accession>A0AAW2XAL0</accession>
<comment type="caution">
    <text evidence="2">The sequence shown here is derived from an EMBL/GenBank/DDBJ whole genome shotgun (WGS) entry which is preliminary data.</text>
</comment>
<dbReference type="InterPro" id="IPR026960">
    <property type="entry name" value="RVT-Znf"/>
</dbReference>
<protein>
    <recommendedName>
        <fullName evidence="1">Reverse transcriptase zinc-binding domain-containing protein</fullName>
    </recommendedName>
</protein>
<name>A0AAW2XAL0_9LAMI</name>
<evidence type="ECO:0000313" key="2">
    <source>
        <dbReference type="EMBL" id="KAL0449190.1"/>
    </source>
</evidence>
<proteinExistence type="predicted"/>
<organism evidence="2">
    <name type="scientific">Sesamum latifolium</name>
    <dbReference type="NCBI Taxonomy" id="2727402"/>
    <lineage>
        <taxon>Eukaryota</taxon>
        <taxon>Viridiplantae</taxon>
        <taxon>Streptophyta</taxon>
        <taxon>Embryophyta</taxon>
        <taxon>Tracheophyta</taxon>
        <taxon>Spermatophyta</taxon>
        <taxon>Magnoliopsida</taxon>
        <taxon>eudicotyledons</taxon>
        <taxon>Gunneridae</taxon>
        <taxon>Pentapetalae</taxon>
        <taxon>asterids</taxon>
        <taxon>lamiids</taxon>
        <taxon>Lamiales</taxon>
        <taxon>Pedaliaceae</taxon>
        <taxon>Sesamum</taxon>
    </lineage>
</organism>
<evidence type="ECO:0000259" key="1">
    <source>
        <dbReference type="Pfam" id="PF13966"/>
    </source>
</evidence>
<gene>
    <name evidence="2" type="ORF">Slati_1475400</name>
</gene>
<dbReference type="Pfam" id="PF13966">
    <property type="entry name" value="zf-RVT"/>
    <property type="match status" value="1"/>
</dbReference>
<dbReference type="PANTHER" id="PTHR33116:SF86">
    <property type="entry name" value="REVERSE TRANSCRIPTASE DOMAIN-CONTAINING PROTEIN"/>
    <property type="match status" value="1"/>
</dbReference>
<sequence length="320" mass="36336">MSCFRLSDSFLRELESSMADFFWNYGTESKIHLNAWSKLCLPKAKGGLNFCRLKEYNLALLAKQAWRVSMGLWGVLHAILNQKYFLGATLFEVRLGSSPSYPWRSIWDIQDLFAAIIRWQLIARPVSLRGDLTMPSVIMAYKKWNEALIQTEFRFADANCIFGIPLRGTDGKDALIWHFEKNGRFTVKSAYRLVCDMGAGGNCSQLGRSWKFIWSSKAPPKVALFAWRCAWEALPTTVNLQRRGIAVNEGCGGYTMEKEEVMHVLFYCSFARLVWQFSVYLGRLCLAILHVQRSGSEVFLVSWTGQIGISSLVFAGLCGE</sequence>
<dbReference type="PANTHER" id="PTHR33116">
    <property type="entry name" value="REVERSE TRANSCRIPTASE ZINC-BINDING DOMAIN-CONTAINING PROTEIN-RELATED-RELATED"/>
    <property type="match status" value="1"/>
</dbReference>
<reference evidence="2" key="2">
    <citation type="journal article" date="2024" name="Plant">
        <title>Genomic evolution and insights into agronomic trait innovations of Sesamum species.</title>
        <authorList>
            <person name="Miao H."/>
            <person name="Wang L."/>
            <person name="Qu L."/>
            <person name="Liu H."/>
            <person name="Sun Y."/>
            <person name="Le M."/>
            <person name="Wang Q."/>
            <person name="Wei S."/>
            <person name="Zheng Y."/>
            <person name="Lin W."/>
            <person name="Duan Y."/>
            <person name="Cao H."/>
            <person name="Xiong S."/>
            <person name="Wang X."/>
            <person name="Wei L."/>
            <person name="Li C."/>
            <person name="Ma Q."/>
            <person name="Ju M."/>
            <person name="Zhao R."/>
            <person name="Li G."/>
            <person name="Mu C."/>
            <person name="Tian Q."/>
            <person name="Mei H."/>
            <person name="Zhang T."/>
            <person name="Gao T."/>
            <person name="Zhang H."/>
        </authorList>
    </citation>
    <scope>NUCLEOTIDE SEQUENCE</scope>
    <source>
        <strain evidence="2">KEN1</strain>
    </source>
</reference>
<dbReference type="EMBL" id="JACGWN010000005">
    <property type="protein sequence ID" value="KAL0449190.1"/>
    <property type="molecule type" value="Genomic_DNA"/>
</dbReference>
<reference evidence="2" key="1">
    <citation type="submission" date="2020-06" db="EMBL/GenBank/DDBJ databases">
        <authorList>
            <person name="Li T."/>
            <person name="Hu X."/>
            <person name="Zhang T."/>
            <person name="Song X."/>
            <person name="Zhang H."/>
            <person name="Dai N."/>
            <person name="Sheng W."/>
            <person name="Hou X."/>
            <person name="Wei L."/>
        </authorList>
    </citation>
    <scope>NUCLEOTIDE SEQUENCE</scope>
    <source>
        <strain evidence="2">KEN1</strain>
        <tissue evidence="2">Leaf</tissue>
    </source>
</reference>
<dbReference type="AlphaFoldDB" id="A0AAW2XAL0"/>
<feature type="domain" description="Reverse transcriptase zinc-binding" evidence="1">
    <location>
        <begin position="185"/>
        <end position="275"/>
    </location>
</feature>